<evidence type="ECO:0000256" key="6">
    <source>
        <dbReference type="SAM" id="Phobius"/>
    </source>
</evidence>
<feature type="transmembrane region" description="Helical" evidence="6">
    <location>
        <begin position="20"/>
        <end position="38"/>
    </location>
</feature>
<evidence type="ECO:0000256" key="4">
    <source>
        <dbReference type="ARBA" id="ARBA00022989"/>
    </source>
</evidence>
<dbReference type="PIRSF" id="PIRSF006060">
    <property type="entry name" value="AA_transporter"/>
    <property type="match status" value="1"/>
</dbReference>
<feature type="transmembrane region" description="Helical" evidence="6">
    <location>
        <begin position="269"/>
        <end position="291"/>
    </location>
</feature>
<dbReference type="GO" id="GO:0005886">
    <property type="term" value="C:plasma membrane"/>
    <property type="evidence" value="ECO:0007669"/>
    <property type="project" value="UniProtKB-SubCell"/>
</dbReference>
<sequence>MPYMKPFVRETSGLVKRASLLDATMLNVANMGAGLAIFTGVSPYEIKGSVLWLAALFTFLLTVPLLLVYTGLIVSVPRTGGDYVWISRGLNGPLGAILGVALAFNMPPFFALSAFFSVAAVNYFLLTVGSLDKTSSLIWAANHVFVNPYGTLTGYQDVLLYAMAAAAFSVVVAINVLRPSWGFKLTSYLGAFSLAATFAAIAVLAANLGDFHTKIAPFLAAMDLRPQPYVGPTFSLSATLYMVPYFASFAFIWLYAGPAVGSEIRTRRAVKYNLVLGSLLTLVLTALPFLLMDLAGGYGFNYGLYSSDIYNFWTATLALAGNPVLQWFIGLGLIAWNYFVMAFGVVVFARYIFAFSFDRLFPELFSRLNKAGSPAFAHFLDLVVTLVFLAVPIISPVGTQALYSYTPLAVVYLIAVSITGVVWGLKTRRSFLTYAGVASIPLLLGLGYESFTNPYFGVVSASGLNVGGVIYLACLFGLGGIVYMAARVVNGRRGIDLSVTYREIPPE</sequence>
<dbReference type="Pfam" id="PF13520">
    <property type="entry name" value="AA_permease_2"/>
    <property type="match status" value="1"/>
</dbReference>
<feature type="transmembrane region" description="Helical" evidence="6">
    <location>
        <begin position="468"/>
        <end position="486"/>
    </location>
</feature>
<evidence type="ECO:0000256" key="5">
    <source>
        <dbReference type="ARBA" id="ARBA00023136"/>
    </source>
</evidence>
<dbReference type="InterPro" id="IPR050367">
    <property type="entry name" value="APC_superfamily"/>
</dbReference>
<comment type="subcellular location">
    <subcellularLocation>
        <location evidence="1">Cell membrane</location>
        <topology evidence="1">Multi-pass membrane protein</topology>
    </subcellularLocation>
</comment>
<dbReference type="PANTHER" id="PTHR42770">
    <property type="entry name" value="AMINO ACID TRANSPORTER-RELATED"/>
    <property type="match status" value="1"/>
</dbReference>
<dbReference type="AlphaFoldDB" id="A0A830H0U7"/>
<protein>
    <submittedName>
        <fullName evidence="7">Amino acid permease</fullName>
    </submittedName>
</protein>
<feature type="transmembrane region" description="Helical" evidence="6">
    <location>
        <begin position="401"/>
        <end position="424"/>
    </location>
</feature>
<dbReference type="Gene3D" id="1.20.1740.10">
    <property type="entry name" value="Amino acid/polyamine transporter I"/>
    <property type="match status" value="1"/>
</dbReference>
<evidence type="ECO:0000256" key="1">
    <source>
        <dbReference type="ARBA" id="ARBA00004651"/>
    </source>
</evidence>
<keyword evidence="3 6" id="KW-0812">Transmembrane</keyword>
<keyword evidence="5 6" id="KW-0472">Membrane</keyword>
<dbReference type="GO" id="GO:0022857">
    <property type="term" value="F:transmembrane transporter activity"/>
    <property type="evidence" value="ECO:0007669"/>
    <property type="project" value="InterPro"/>
</dbReference>
<proteinExistence type="predicted"/>
<evidence type="ECO:0000256" key="2">
    <source>
        <dbReference type="ARBA" id="ARBA00022475"/>
    </source>
</evidence>
<keyword evidence="2" id="KW-1003">Cell membrane</keyword>
<feature type="transmembrane region" description="Helical" evidence="6">
    <location>
        <begin position="94"/>
        <end position="125"/>
    </location>
</feature>
<evidence type="ECO:0000256" key="3">
    <source>
        <dbReference type="ARBA" id="ARBA00022692"/>
    </source>
</evidence>
<feature type="transmembrane region" description="Helical" evidence="6">
    <location>
        <begin position="229"/>
        <end position="257"/>
    </location>
</feature>
<dbReference type="Proteomes" id="UP000616143">
    <property type="component" value="Unassembled WGS sequence"/>
</dbReference>
<evidence type="ECO:0000313" key="7">
    <source>
        <dbReference type="EMBL" id="GGT90721.1"/>
    </source>
</evidence>
<dbReference type="PANTHER" id="PTHR42770:SF7">
    <property type="entry name" value="MEMBRANE PROTEIN"/>
    <property type="match status" value="1"/>
</dbReference>
<dbReference type="InterPro" id="IPR002293">
    <property type="entry name" value="AA/rel_permease1"/>
</dbReference>
<feature type="transmembrane region" description="Helical" evidence="6">
    <location>
        <begin position="374"/>
        <end position="395"/>
    </location>
</feature>
<name>A0A830H0U7_9CREN</name>
<feature type="transmembrane region" description="Helical" evidence="6">
    <location>
        <begin position="189"/>
        <end position="209"/>
    </location>
</feature>
<feature type="transmembrane region" description="Helical" evidence="6">
    <location>
        <begin position="327"/>
        <end position="353"/>
    </location>
</feature>
<comment type="caution">
    <text evidence="7">The sequence shown here is derived from an EMBL/GenBank/DDBJ whole genome shotgun (WGS) entry which is preliminary data.</text>
</comment>
<keyword evidence="4 6" id="KW-1133">Transmembrane helix</keyword>
<organism evidence="7 8">
    <name type="scientific">Sulfodiicoccus acidiphilus</name>
    <dbReference type="NCBI Taxonomy" id="1670455"/>
    <lineage>
        <taxon>Archaea</taxon>
        <taxon>Thermoproteota</taxon>
        <taxon>Thermoprotei</taxon>
        <taxon>Sulfolobales</taxon>
        <taxon>Sulfolobaceae</taxon>
        <taxon>Sulfodiicoccus</taxon>
    </lineage>
</organism>
<evidence type="ECO:0000313" key="8">
    <source>
        <dbReference type="Proteomes" id="UP000616143"/>
    </source>
</evidence>
<reference evidence="7" key="1">
    <citation type="journal article" date="2014" name="Int. J. Syst. Evol. Microbiol.">
        <title>Complete genome sequence of Corynebacterium casei LMG S-19264T (=DSM 44701T), isolated from a smear-ripened cheese.</title>
        <authorList>
            <consortium name="US DOE Joint Genome Institute (JGI-PGF)"/>
            <person name="Walter F."/>
            <person name="Albersmeier A."/>
            <person name="Kalinowski J."/>
            <person name="Ruckert C."/>
        </authorList>
    </citation>
    <scope>NUCLEOTIDE SEQUENCE</scope>
    <source>
        <strain evidence="7">JCM 31740</strain>
    </source>
</reference>
<feature type="transmembrane region" description="Helical" evidence="6">
    <location>
        <begin position="50"/>
        <end position="74"/>
    </location>
</feature>
<dbReference type="EMBL" id="BMQS01000004">
    <property type="protein sequence ID" value="GGT90721.1"/>
    <property type="molecule type" value="Genomic_DNA"/>
</dbReference>
<feature type="transmembrane region" description="Helical" evidence="6">
    <location>
        <begin position="158"/>
        <end position="177"/>
    </location>
</feature>
<gene>
    <name evidence="7" type="ORF">GCM10007116_05720</name>
</gene>
<reference evidence="7" key="2">
    <citation type="submission" date="2020-09" db="EMBL/GenBank/DDBJ databases">
        <authorList>
            <person name="Sun Q."/>
            <person name="Ohkuma M."/>
        </authorList>
    </citation>
    <scope>NUCLEOTIDE SEQUENCE</scope>
    <source>
        <strain evidence="7">JCM 31740</strain>
    </source>
</reference>
<accession>A0A830H0U7</accession>
<feature type="transmembrane region" description="Helical" evidence="6">
    <location>
        <begin position="431"/>
        <end position="448"/>
    </location>
</feature>